<gene>
    <name evidence="1" type="ORF">EDB92DRAFT_1220314</name>
</gene>
<proteinExistence type="predicted"/>
<reference evidence="1" key="1">
    <citation type="submission" date="2022-01" db="EMBL/GenBank/DDBJ databases">
        <title>Comparative genomics reveals a dynamic genome evolution in the ectomycorrhizal milk-cap (Lactarius) mushrooms.</title>
        <authorList>
            <consortium name="DOE Joint Genome Institute"/>
            <person name="Lebreton A."/>
            <person name="Tang N."/>
            <person name="Kuo A."/>
            <person name="LaButti K."/>
            <person name="Drula E."/>
            <person name="Barry K."/>
            <person name="Clum A."/>
            <person name="Lipzen A."/>
            <person name="Mousain D."/>
            <person name="Ng V."/>
            <person name="Wang R."/>
            <person name="Wang X."/>
            <person name="Dai Y."/>
            <person name="Henrissat B."/>
            <person name="Grigoriev I.V."/>
            <person name="Guerin-Laguette A."/>
            <person name="Yu F."/>
            <person name="Martin F.M."/>
        </authorList>
    </citation>
    <scope>NUCLEOTIDE SEQUENCE</scope>
    <source>
        <strain evidence="1">QP</strain>
    </source>
</reference>
<protein>
    <submittedName>
        <fullName evidence="1">Uncharacterized protein</fullName>
    </submittedName>
</protein>
<organism evidence="1 2">
    <name type="scientific">Lactarius akahatsu</name>
    <dbReference type="NCBI Taxonomy" id="416441"/>
    <lineage>
        <taxon>Eukaryota</taxon>
        <taxon>Fungi</taxon>
        <taxon>Dikarya</taxon>
        <taxon>Basidiomycota</taxon>
        <taxon>Agaricomycotina</taxon>
        <taxon>Agaricomycetes</taxon>
        <taxon>Russulales</taxon>
        <taxon>Russulaceae</taxon>
        <taxon>Lactarius</taxon>
    </lineage>
</organism>
<accession>A0AAD4LFS9</accession>
<comment type="caution">
    <text evidence="1">The sequence shown here is derived from an EMBL/GenBank/DDBJ whole genome shotgun (WGS) entry which is preliminary data.</text>
</comment>
<evidence type="ECO:0000313" key="1">
    <source>
        <dbReference type="EMBL" id="KAH8986877.1"/>
    </source>
</evidence>
<dbReference type="EMBL" id="JAKELL010000051">
    <property type="protein sequence ID" value="KAH8986877.1"/>
    <property type="molecule type" value="Genomic_DNA"/>
</dbReference>
<dbReference type="AlphaFoldDB" id="A0AAD4LFS9"/>
<sequence length="97" mass="10840">MFLISVLHWTLRLMLYTIFFSLVLPPPLVVSLYLPTFTPTLCTSTSIRSFVYIHYPAAVSYRTLYNMLSSISALACLLLASQAPSCRALLDHSPKAV</sequence>
<dbReference type="Proteomes" id="UP001201163">
    <property type="component" value="Unassembled WGS sequence"/>
</dbReference>
<evidence type="ECO:0000313" key="2">
    <source>
        <dbReference type="Proteomes" id="UP001201163"/>
    </source>
</evidence>
<name>A0AAD4LFS9_9AGAM</name>
<keyword evidence="2" id="KW-1185">Reference proteome</keyword>